<keyword evidence="1" id="KW-0732">Signal</keyword>
<protein>
    <recommendedName>
        <fullName evidence="4">Secreted protein</fullName>
    </recommendedName>
</protein>
<feature type="chain" id="PRO_5037007787" description="Secreted protein" evidence="1">
    <location>
        <begin position="17"/>
        <end position="112"/>
    </location>
</feature>
<sequence>MMLIIFICPLVQKAHSQHRAISGPTAAAAQPCEHQSALALKSHRVLFPRGAVPLHLHIISSCRKKPLTKPTNCNAGATHLVPIVTFLVISGKAFYKCLFFNYTVIIIFNKLI</sequence>
<name>A0A974HP72_XENLA</name>
<dbReference type="EMBL" id="CM004472">
    <property type="protein sequence ID" value="OCT84843.1"/>
    <property type="molecule type" value="Genomic_DNA"/>
</dbReference>
<gene>
    <name evidence="2" type="ORF">XELAEV_18023001mg</name>
</gene>
<evidence type="ECO:0000313" key="3">
    <source>
        <dbReference type="Proteomes" id="UP000694892"/>
    </source>
</evidence>
<evidence type="ECO:0000313" key="2">
    <source>
        <dbReference type="EMBL" id="OCT84843.1"/>
    </source>
</evidence>
<proteinExistence type="predicted"/>
<evidence type="ECO:0000256" key="1">
    <source>
        <dbReference type="SAM" id="SignalP"/>
    </source>
</evidence>
<dbReference type="AlphaFoldDB" id="A0A974HP72"/>
<organism evidence="2 3">
    <name type="scientific">Xenopus laevis</name>
    <name type="common">African clawed frog</name>
    <dbReference type="NCBI Taxonomy" id="8355"/>
    <lineage>
        <taxon>Eukaryota</taxon>
        <taxon>Metazoa</taxon>
        <taxon>Chordata</taxon>
        <taxon>Craniata</taxon>
        <taxon>Vertebrata</taxon>
        <taxon>Euteleostomi</taxon>
        <taxon>Amphibia</taxon>
        <taxon>Batrachia</taxon>
        <taxon>Anura</taxon>
        <taxon>Pipoidea</taxon>
        <taxon>Pipidae</taxon>
        <taxon>Xenopodinae</taxon>
        <taxon>Xenopus</taxon>
        <taxon>Xenopus</taxon>
    </lineage>
</organism>
<accession>A0A974HP72</accession>
<reference evidence="3" key="1">
    <citation type="journal article" date="2016" name="Nature">
        <title>Genome evolution in the allotetraploid frog Xenopus laevis.</title>
        <authorList>
            <person name="Session A.M."/>
            <person name="Uno Y."/>
            <person name="Kwon T."/>
            <person name="Chapman J.A."/>
            <person name="Toyoda A."/>
            <person name="Takahashi S."/>
            <person name="Fukui A."/>
            <person name="Hikosaka A."/>
            <person name="Suzuki A."/>
            <person name="Kondo M."/>
            <person name="van Heeringen S.J."/>
            <person name="Quigley I."/>
            <person name="Heinz S."/>
            <person name="Ogino H."/>
            <person name="Ochi H."/>
            <person name="Hellsten U."/>
            <person name="Lyons J.B."/>
            <person name="Simakov O."/>
            <person name="Putnam N."/>
            <person name="Stites J."/>
            <person name="Kuroki Y."/>
            <person name="Tanaka T."/>
            <person name="Michiue T."/>
            <person name="Watanabe M."/>
            <person name="Bogdanovic O."/>
            <person name="Lister R."/>
            <person name="Georgiou G."/>
            <person name="Paranjpe S.S."/>
            <person name="van Kruijsbergen I."/>
            <person name="Shu S."/>
            <person name="Carlson J."/>
            <person name="Kinoshita T."/>
            <person name="Ohta Y."/>
            <person name="Mawaribuchi S."/>
            <person name="Jenkins J."/>
            <person name="Grimwood J."/>
            <person name="Schmutz J."/>
            <person name="Mitros T."/>
            <person name="Mozaffari S.V."/>
            <person name="Suzuki Y."/>
            <person name="Haramoto Y."/>
            <person name="Yamamoto T.S."/>
            <person name="Takagi C."/>
            <person name="Heald R."/>
            <person name="Miller K."/>
            <person name="Haudenschild C."/>
            <person name="Kitzman J."/>
            <person name="Nakayama T."/>
            <person name="Izutsu Y."/>
            <person name="Robert J."/>
            <person name="Fortriede J."/>
            <person name="Burns K."/>
            <person name="Lotay V."/>
            <person name="Karimi K."/>
            <person name="Yasuoka Y."/>
            <person name="Dichmann D.S."/>
            <person name="Flajnik M.F."/>
            <person name="Houston D.W."/>
            <person name="Shendure J."/>
            <person name="DuPasquier L."/>
            <person name="Vize P.D."/>
            <person name="Zorn A.M."/>
            <person name="Ito M."/>
            <person name="Marcotte E.M."/>
            <person name="Wallingford J.B."/>
            <person name="Ito Y."/>
            <person name="Asashima M."/>
            <person name="Ueno N."/>
            <person name="Matsuda Y."/>
            <person name="Veenstra G.J."/>
            <person name="Fujiyama A."/>
            <person name="Harland R.M."/>
            <person name="Taira M."/>
            <person name="Rokhsar D.S."/>
        </authorList>
    </citation>
    <scope>NUCLEOTIDE SEQUENCE [LARGE SCALE GENOMIC DNA]</scope>
    <source>
        <strain evidence="3">J</strain>
    </source>
</reference>
<feature type="signal peptide" evidence="1">
    <location>
        <begin position="1"/>
        <end position="16"/>
    </location>
</feature>
<dbReference type="Proteomes" id="UP000694892">
    <property type="component" value="Chromosome 4L"/>
</dbReference>
<evidence type="ECO:0008006" key="4">
    <source>
        <dbReference type="Google" id="ProtNLM"/>
    </source>
</evidence>